<dbReference type="EMBL" id="LAZR01001135">
    <property type="protein sequence ID" value="KKN50070.1"/>
    <property type="molecule type" value="Genomic_DNA"/>
</dbReference>
<comment type="caution">
    <text evidence="1">The sequence shown here is derived from an EMBL/GenBank/DDBJ whole genome shotgun (WGS) entry which is preliminary data.</text>
</comment>
<dbReference type="AlphaFoldDB" id="A0A0F9R0C8"/>
<organism evidence="1">
    <name type="scientific">marine sediment metagenome</name>
    <dbReference type="NCBI Taxonomy" id="412755"/>
    <lineage>
        <taxon>unclassified sequences</taxon>
        <taxon>metagenomes</taxon>
        <taxon>ecological metagenomes</taxon>
    </lineage>
</organism>
<evidence type="ECO:0000313" key="1">
    <source>
        <dbReference type="EMBL" id="KKN50070.1"/>
    </source>
</evidence>
<accession>A0A0F9R0C8</accession>
<gene>
    <name evidence="1" type="ORF">LCGC14_0636450</name>
</gene>
<protein>
    <recommendedName>
        <fullName evidence="2">IraD/Gp25-like domain-containing protein</fullName>
    </recommendedName>
</protein>
<proteinExistence type="predicted"/>
<sequence>MSFDFALVGNDLSILPNGKIRTITDTPKLRQDIIKIVLTPLGSNRFHMWYGCTVGEDTIGKNLPDNMMLLDIRTSIIQSLEKLKELQMRQAIYQKVTLSELMNLIGSVNAFRTKEDMRQIKIEITVYSRNLTKVEEELTLIT</sequence>
<evidence type="ECO:0008006" key="2">
    <source>
        <dbReference type="Google" id="ProtNLM"/>
    </source>
</evidence>
<reference evidence="1" key="1">
    <citation type="journal article" date="2015" name="Nature">
        <title>Complex archaea that bridge the gap between prokaryotes and eukaryotes.</title>
        <authorList>
            <person name="Spang A."/>
            <person name="Saw J.H."/>
            <person name="Jorgensen S.L."/>
            <person name="Zaremba-Niedzwiedzka K."/>
            <person name="Martijn J."/>
            <person name="Lind A.E."/>
            <person name="van Eijk R."/>
            <person name="Schleper C."/>
            <person name="Guy L."/>
            <person name="Ettema T.J."/>
        </authorList>
    </citation>
    <scope>NUCLEOTIDE SEQUENCE</scope>
</reference>
<dbReference type="SUPFAM" id="SSF160719">
    <property type="entry name" value="gpW/gp25-like"/>
    <property type="match status" value="1"/>
</dbReference>
<dbReference type="Gene3D" id="3.10.450.40">
    <property type="match status" value="1"/>
</dbReference>
<name>A0A0F9R0C8_9ZZZZ</name>